<feature type="domain" description="Staphylocoagulase N-terminal subdomain 1" evidence="2">
    <location>
        <begin position="29"/>
        <end position="265"/>
    </location>
</feature>
<dbReference type="PROSITE" id="PS00429">
    <property type="entry name" value="STAPHYLOCOAGULASE"/>
    <property type="match status" value="1"/>
</dbReference>
<evidence type="ECO:0000259" key="2">
    <source>
        <dbReference type="Pfam" id="PF08764"/>
    </source>
</evidence>
<accession>C4B4R1</accession>
<gene>
    <name evidence="3" type="primary">coa</name>
</gene>
<dbReference type="InterPro" id="IPR043071">
    <property type="entry name" value="Staphylcoagulase_N_2"/>
</dbReference>
<dbReference type="AlphaFoldDB" id="C4B4R1"/>
<dbReference type="EMBL" id="AB436980">
    <property type="protein sequence ID" value="BAH66239.1"/>
    <property type="molecule type" value="Genomic_DNA"/>
</dbReference>
<organism evidence="3">
    <name type="scientific">Staphylococcus aureus</name>
    <dbReference type="NCBI Taxonomy" id="1280"/>
    <lineage>
        <taxon>Bacteria</taxon>
        <taxon>Bacillati</taxon>
        <taxon>Bacillota</taxon>
        <taxon>Bacilli</taxon>
        <taxon>Bacillales</taxon>
        <taxon>Staphylococcaceae</taxon>
        <taxon>Staphylococcus</taxon>
    </lineage>
</organism>
<sequence length="467" mass="53203">MKKQIISLGALAVASSLFTWDNKADAIVTKDYSEKSQVNAGSKNGTPISNGYFWGKIDSLESQFSKALAMIEEYQYGEKEYKDAKDKFMDRILSEDQYLLEKKKALYEKYKDWYKKHKEINPTYPKMQTFHEFSVYNLTMEEYNQISKSLKDAEEEFRKNVSEVQLQNSDLKSFDKIRETKATDDIYDFVCEIDTLVATYYGDQNYRENAKELRMKMDLILGDSDNPNRITNERIKNEMMKDLNSIIDDFFIDTNQNRPSLSDYYTQPTTPNPILEGLEGSSSKLEIKPQGTESTLKGIQGESSDIEVKPQATETTEASHYPARPQFNKTPKYVKYRDAGTGIREYNDGTFGYEARPRFNKPSETNAYNVTTNQDGTVSYGARPTQNKPSETNAYNVTTHANGQVSYGARPTYKKPSETNAYNVTTHANGQVSYGARPTYKKPSETNAYNVTTHADGTATYGPRVTK</sequence>
<name>C4B4R1_STAAU</name>
<dbReference type="InterPro" id="IPR043072">
    <property type="entry name" value="Staphylcoagulase_N_1"/>
</dbReference>
<dbReference type="NCBIfam" id="NF035921">
    <property type="entry name" value="staph_coagu"/>
    <property type="match status" value="1"/>
</dbReference>
<feature type="region of interest" description="Disordered" evidence="1">
    <location>
        <begin position="295"/>
        <end position="326"/>
    </location>
</feature>
<feature type="region of interest" description="Disordered" evidence="1">
    <location>
        <begin position="428"/>
        <end position="448"/>
    </location>
</feature>
<evidence type="ECO:0000313" key="3">
    <source>
        <dbReference type="EMBL" id="BAH66239.1"/>
    </source>
</evidence>
<evidence type="ECO:0000256" key="1">
    <source>
        <dbReference type="SAM" id="MobiDB-lite"/>
    </source>
</evidence>
<dbReference type="SUPFAM" id="SSF101094">
    <property type="entry name" value="Staphylocoagulase"/>
    <property type="match status" value="2"/>
</dbReference>
<dbReference type="Pfam" id="PF04022">
    <property type="entry name" value="Staphylcoagulse"/>
    <property type="match status" value="4"/>
</dbReference>
<proteinExistence type="predicted"/>
<dbReference type="Pfam" id="PF08764">
    <property type="entry name" value="Coagulase"/>
    <property type="match status" value="1"/>
</dbReference>
<reference evidence="3" key="1">
    <citation type="journal article" date="2009" name="PLoS ONE">
        <title>Genetic diversity of staphylocoagulase genes (coa): insight into the evolution of variable chromosomal virulence factors in Staphylococcus aureus.</title>
        <authorList>
            <person name="Watanabe S."/>
            <person name="Ito T."/>
            <person name="Sasaki T."/>
            <person name="Li S."/>
            <person name="Uchiyama I."/>
            <person name="Kishii K."/>
            <person name="Kikuchi K."/>
            <person name="Skov R.L."/>
            <person name="Hiramatsu K."/>
        </authorList>
    </citation>
    <scope>NUCLEOTIDE SEQUENCE</scope>
    <source>
        <strain evidence="3">JCSC6488</strain>
    </source>
</reference>
<dbReference type="InterPro" id="IPR014874">
    <property type="entry name" value="Staphylocoagulase_N"/>
</dbReference>
<dbReference type="Gene3D" id="1.20.120.760">
    <property type="entry name" value="Staphylcoagulase, helix bundle, domain 2"/>
    <property type="match status" value="1"/>
</dbReference>
<dbReference type="InterPro" id="IPR001443">
    <property type="entry name" value="Staphylcoagulase_rpt"/>
</dbReference>
<dbReference type="Gene3D" id="1.20.120.750">
    <property type="entry name" value="Staphylcoagulase, helix bundle domain 1"/>
    <property type="match status" value="1"/>
</dbReference>
<protein>
    <submittedName>
        <fullName evidence="3">Staphylocoagulase</fullName>
    </submittedName>
</protein>